<feature type="compositionally biased region" description="Basic residues" evidence="1">
    <location>
        <begin position="57"/>
        <end position="67"/>
    </location>
</feature>
<evidence type="ECO:0000256" key="1">
    <source>
        <dbReference type="SAM" id="MobiDB-lite"/>
    </source>
</evidence>
<feature type="region of interest" description="Disordered" evidence="1">
    <location>
        <begin position="36"/>
        <end position="89"/>
    </location>
</feature>
<feature type="compositionally biased region" description="Low complexity" evidence="1">
    <location>
        <begin position="36"/>
        <end position="56"/>
    </location>
</feature>
<dbReference type="AlphaFoldDB" id="A0A443HV61"/>
<dbReference type="EMBL" id="RCNU01000005">
    <property type="protein sequence ID" value="RWQ95712.1"/>
    <property type="molecule type" value="Genomic_DNA"/>
</dbReference>
<name>A0A443HV61_BYSSP</name>
<dbReference type="RefSeq" id="XP_028485357.1">
    <property type="nucleotide sequence ID" value="XM_028632850.1"/>
</dbReference>
<dbReference type="VEuPathDB" id="FungiDB:C8Q69DRAFT_507042"/>
<protein>
    <submittedName>
        <fullName evidence="2">Uncharacterized protein</fullName>
    </submittedName>
</protein>
<organism evidence="2 3">
    <name type="scientific">Byssochlamys spectabilis</name>
    <name type="common">Paecilomyces variotii</name>
    <dbReference type="NCBI Taxonomy" id="264951"/>
    <lineage>
        <taxon>Eukaryota</taxon>
        <taxon>Fungi</taxon>
        <taxon>Dikarya</taxon>
        <taxon>Ascomycota</taxon>
        <taxon>Pezizomycotina</taxon>
        <taxon>Eurotiomycetes</taxon>
        <taxon>Eurotiomycetidae</taxon>
        <taxon>Eurotiales</taxon>
        <taxon>Thermoascaceae</taxon>
        <taxon>Paecilomyces</taxon>
    </lineage>
</organism>
<feature type="compositionally biased region" description="Low complexity" evidence="1">
    <location>
        <begin position="68"/>
        <end position="87"/>
    </location>
</feature>
<accession>A0A443HV61</accession>
<keyword evidence="3" id="KW-1185">Reference proteome</keyword>
<gene>
    <name evidence="2" type="ORF">C8Q69DRAFT_507042</name>
</gene>
<dbReference type="GeneID" id="39602127"/>
<evidence type="ECO:0000313" key="2">
    <source>
        <dbReference type="EMBL" id="RWQ95712.1"/>
    </source>
</evidence>
<sequence>MHNNSRSFRALSPSPMTDMDMSLNSFTFASHARTTSDCSSVSPSSSPISSPTASPKTRFRSFTRRMRSPSSTTTDSRSRSGSGSPFTLCSAMSRRPSAFFLRRRPSAVDLALSEERSRCDEDTVERTGLGLMEPRPVDPVPTPMGFAADIFGDMDSMLKATPDLPMRPQQPRFVLGGIFEVMEGRA</sequence>
<evidence type="ECO:0000313" key="3">
    <source>
        <dbReference type="Proteomes" id="UP000283841"/>
    </source>
</evidence>
<dbReference type="Proteomes" id="UP000283841">
    <property type="component" value="Unassembled WGS sequence"/>
</dbReference>
<comment type="caution">
    <text evidence="2">The sequence shown here is derived from an EMBL/GenBank/DDBJ whole genome shotgun (WGS) entry which is preliminary data.</text>
</comment>
<reference evidence="2 3" key="1">
    <citation type="journal article" date="2018" name="Front. Microbiol.">
        <title>Genomic and genetic insights into a cosmopolitan fungus, Paecilomyces variotii (Eurotiales).</title>
        <authorList>
            <person name="Urquhart A.S."/>
            <person name="Mondo S.J."/>
            <person name="Makela M.R."/>
            <person name="Hane J.K."/>
            <person name="Wiebenga A."/>
            <person name="He G."/>
            <person name="Mihaltcheva S."/>
            <person name="Pangilinan J."/>
            <person name="Lipzen A."/>
            <person name="Barry K."/>
            <person name="de Vries R.P."/>
            <person name="Grigoriev I.V."/>
            <person name="Idnurm A."/>
        </authorList>
    </citation>
    <scope>NUCLEOTIDE SEQUENCE [LARGE SCALE GENOMIC DNA]</scope>
    <source>
        <strain evidence="2 3">CBS 101075</strain>
    </source>
</reference>
<proteinExistence type="predicted"/>